<keyword evidence="2" id="KW-1133">Transmembrane helix</keyword>
<evidence type="ECO:0000313" key="3">
    <source>
        <dbReference type="EMBL" id="KAJ3986425.1"/>
    </source>
</evidence>
<dbReference type="Proteomes" id="UP001163850">
    <property type="component" value="Unassembled WGS sequence"/>
</dbReference>
<evidence type="ECO:0000256" key="2">
    <source>
        <dbReference type="SAM" id="Phobius"/>
    </source>
</evidence>
<comment type="caution">
    <text evidence="3">The sequence shown here is derived from an EMBL/GenBank/DDBJ whole genome shotgun (WGS) entry which is preliminary data.</text>
</comment>
<accession>A0AA38UTX1</accession>
<gene>
    <name evidence="3" type="ORF">F5890DRAFT_995717</name>
</gene>
<evidence type="ECO:0000313" key="4">
    <source>
        <dbReference type="Proteomes" id="UP001163850"/>
    </source>
</evidence>
<feature type="transmembrane region" description="Helical" evidence="2">
    <location>
        <begin position="12"/>
        <end position="31"/>
    </location>
</feature>
<feature type="transmembrane region" description="Helical" evidence="2">
    <location>
        <begin position="38"/>
        <end position="58"/>
    </location>
</feature>
<protein>
    <submittedName>
        <fullName evidence="3">Uncharacterized protein</fullName>
    </submittedName>
</protein>
<sequence length="345" mass="37394">MRVENRGHHHHWQHLYLPVLIMVSVSAICFNRKTQDMYLLRFVVLIPLTSVAACPTVLRRNKSASAAGNESGTLSVQASGTSINEDEGACFLETEANSNVTGESQNDWDQSVGPNESQESGPVSTRISIANSYSGDPVSAKSQGTTRLNTSADGSSTTGDSFHTIFPHPSSTSSTIAQTTLHHPASATIVSTEMPLVTQPISSTTFDEQSSSMMTREMRVDGVINASFEFILPLAGSVEFQKSSETSPSSPIRTPISLPSILTVNNYNSTCDGDGDTLNVITGLVAVILAILLVNTIKSWYSDWKHSRYHDKNGPKTCAPGPPPSNNNEFARKIYPYYELLCNYP</sequence>
<feature type="compositionally biased region" description="Polar residues" evidence="1">
    <location>
        <begin position="99"/>
        <end position="149"/>
    </location>
</feature>
<dbReference type="EMBL" id="MU801941">
    <property type="protein sequence ID" value="KAJ3986425.1"/>
    <property type="molecule type" value="Genomic_DNA"/>
</dbReference>
<feature type="transmembrane region" description="Helical" evidence="2">
    <location>
        <begin position="278"/>
        <end position="297"/>
    </location>
</feature>
<dbReference type="AlphaFoldDB" id="A0AA38UTX1"/>
<keyword evidence="2" id="KW-0812">Transmembrane</keyword>
<feature type="region of interest" description="Disordered" evidence="1">
    <location>
        <begin position="99"/>
        <end position="175"/>
    </location>
</feature>
<organism evidence="3 4">
    <name type="scientific">Lentinula detonsa</name>
    <dbReference type="NCBI Taxonomy" id="2804962"/>
    <lineage>
        <taxon>Eukaryota</taxon>
        <taxon>Fungi</taxon>
        <taxon>Dikarya</taxon>
        <taxon>Basidiomycota</taxon>
        <taxon>Agaricomycotina</taxon>
        <taxon>Agaricomycetes</taxon>
        <taxon>Agaricomycetidae</taxon>
        <taxon>Agaricales</taxon>
        <taxon>Marasmiineae</taxon>
        <taxon>Omphalotaceae</taxon>
        <taxon>Lentinula</taxon>
    </lineage>
</organism>
<reference evidence="3" key="1">
    <citation type="submission" date="2022-08" db="EMBL/GenBank/DDBJ databases">
        <authorList>
            <consortium name="DOE Joint Genome Institute"/>
            <person name="Min B."/>
            <person name="Riley R."/>
            <person name="Sierra-Patev S."/>
            <person name="Naranjo-Ortiz M."/>
            <person name="Looney B."/>
            <person name="Konkel Z."/>
            <person name="Slot J.C."/>
            <person name="Sakamoto Y."/>
            <person name="Steenwyk J.L."/>
            <person name="Rokas A."/>
            <person name="Carro J."/>
            <person name="Camarero S."/>
            <person name="Ferreira P."/>
            <person name="Molpeceres G."/>
            <person name="Ruiz-Duenas F.J."/>
            <person name="Serrano A."/>
            <person name="Henrissat B."/>
            <person name="Drula E."/>
            <person name="Hughes K.W."/>
            <person name="Mata J.L."/>
            <person name="Ishikawa N.K."/>
            <person name="Vargas-Isla R."/>
            <person name="Ushijima S."/>
            <person name="Smith C.A."/>
            <person name="Ahrendt S."/>
            <person name="Andreopoulos W."/>
            <person name="He G."/>
            <person name="Labutti K."/>
            <person name="Lipzen A."/>
            <person name="Ng V."/>
            <person name="Sandor L."/>
            <person name="Barry K."/>
            <person name="Martinez A.T."/>
            <person name="Xiao Y."/>
            <person name="Gibbons J.G."/>
            <person name="Terashima K."/>
            <person name="Hibbett D.S."/>
            <person name="Grigoriev I.V."/>
        </authorList>
    </citation>
    <scope>NUCLEOTIDE SEQUENCE</scope>
    <source>
        <strain evidence="3">TFB7829</strain>
    </source>
</reference>
<evidence type="ECO:0000256" key="1">
    <source>
        <dbReference type="SAM" id="MobiDB-lite"/>
    </source>
</evidence>
<name>A0AA38UTX1_9AGAR</name>
<keyword evidence="2" id="KW-0472">Membrane</keyword>
<feature type="compositionally biased region" description="Low complexity" evidence="1">
    <location>
        <begin position="150"/>
        <end position="161"/>
    </location>
</feature>
<proteinExistence type="predicted"/>